<dbReference type="Proteomes" id="UP000299102">
    <property type="component" value="Unassembled WGS sequence"/>
</dbReference>
<dbReference type="OrthoDB" id="10022108at2759"/>
<sequence>MLRKQQLPQNSVDLRLSRKLEDTFPAYHSLTRGESASVHENLVPHLLPQRGTRNQGSPEGSPEEIPVDEVRRPPLPKPPGSIGSPITEPLPRTLDLVLVSGTAEANDKATKAAFFKIRSVCSLSGVKAEQPANAPYPGSVITASPTGIRPATAFIQRVALSAWATTAQRNAQ</sequence>
<keyword evidence="3" id="KW-1185">Reference proteome</keyword>
<gene>
    <name evidence="2" type="ORF">EVAR_52499_1</name>
</gene>
<accession>A0A4C1ZR62</accession>
<dbReference type="AlphaFoldDB" id="A0A4C1ZR62"/>
<organism evidence="2 3">
    <name type="scientific">Eumeta variegata</name>
    <name type="common">Bagworm moth</name>
    <name type="synonym">Eumeta japonica</name>
    <dbReference type="NCBI Taxonomy" id="151549"/>
    <lineage>
        <taxon>Eukaryota</taxon>
        <taxon>Metazoa</taxon>
        <taxon>Ecdysozoa</taxon>
        <taxon>Arthropoda</taxon>
        <taxon>Hexapoda</taxon>
        <taxon>Insecta</taxon>
        <taxon>Pterygota</taxon>
        <taxon>Neoptera</taxon>
        <taxon>Endopterygota</taxon>
        <taxon>Lepidoptera</taxon>
        <taxon>Glossata</taxon>
        <taxon>Ditrysia</taxon>
        <taxon>Tineoidea</taxon>
        <taxon>Psychidae</taxon>
        <taxon>Oiketicinae</taxon>
        <taxon>Eumeta</taxon>
    </lineage>
</organism>
<evidence type="ECO:0000313" key="3">
    <source>
        <dbReference type="Proteomes" id="UP000299102"/>
    </source>
</evidence>
<feature type="region of interest" description="Disordered" evidence="1">
    <location>
        <begin position="30"/>
        <end position="88"/>
    </location>
</feature>
<comment type="caution">
    <text evidence="2">The sequence shown here is derived from an EMBL/GenBank/DDBJ whole genome shotgun (WGS) entry which is preliminary data.</text>
</comment>
<dbReference type="EMBL" id="BGZK01002004">
    <property type="protein sequence ID" value="GBP89449.1"/>
    <property type="molecule type" value="Genomic_DNA"/>
</dbReference>
<proteinExistence type="predicted"/>
<reference evidence="2 3" key="1">
    <citation type="journal article" date="2019" name="Commun. Biol.">
        <title>The bagworm genome reveals a unique fibroin gene that provides high tensile strength.</title>
        <authorList>
            <person name="Kono N."/>
            <person name="Nakamura H."/>
            <person name="Ohtoshi R."/>
            <person name="Tomita M."/>
            <person name="Numata K."/>
            <person name="Arakawa K."/>
        </authorList>
    </citation>
    <scope>NUCLEOTIDE SEQUENCE [LARGE SCALE GENOMIC DNA]</scope>
</reference>
<protein>
    <submittedName>
        <fullName evidence="2">Uncharacterized protein</fullName>
    </submittedName>
</protein>
<evidence type="ECO:0000313" key="2">
    <source>
        <dbReference type="EMBL" id="GBP89449.1"/>
    </source>
</evidence>
<name>A0A4C1ZR62_EUMVA</name>
<evidence type="ECO:0000256" key="1">
    <source>
        <dbReference type="SAM" id="MobiDB-lite"/>
    </source>
</evidence>